<proteinExistence type="predicted"/>
<dbReference type="AlphaFoldDB" id="A0A5N5XG11"/>
<name>A0A5N5XG11_9EURO</name>
<dbReference type="Proteomes" id="UP000326565">
    <property type="component" value="Unassembled WGS sequence"/>
</dbReference>
<gene>
    <name evidence="2" type="ORF">BDV29DRAFT_164154</name>
</gene>
<dbReference type="EMBL" id="ML732149">
    <property type="protein sequence ID" value="KAB8079656.1"/>
    <property type="molecule type" value="Genomic_DNA"/>
</dbReference>
<keyword evidence="3" id="KW-1185">Reference proteome</keyword>
<feature type="chain" id="PRO_5024800289" evidence="1">
    <location>
        <begin position="24"/>
        <end position="67"/>
    </location>
</feature>
<evidence type="ECO:0000313" key="3">
    <source>
        <dbReference type="Proteomes" id="UP000326565"/>
    </source>
</evidence>
<organism evidence="2 3">
    <name type="scientific">Aspergillus leporis</name>
    <dbReference type="NCBI Taxonomy" id="41062"/>
    <lineage>
        <taxon>Eukaryota</taxon>
        <taxon>Fungi</taxon>
        <taxon>Dikarya</taxon>
        <taxon>Ascomycota</taxon>
        <taxon>Pezizomycotina</taxon>
        <taxon>Eurotiomycetes</taxon>
        <taxon>Eurotiomycetidae</taxon>
        <taxon>Eurotiales</taxon>
        <taxon>Aspergillaceae</taxon>
        <taxon>Aspergillus</taxon>
        <taxon>Aspergillus subgen. Circumdati</taxon>
    </lineage>
</organism>
<feature type="signal peptide" evidence="1">
    <location>
        <begin position="1"/>
        <end position="23"/>
    </location>
</feature>
<dbReference type="OrthoDB" id="2016523at2759"/>
<keyword evidence="1" id="KW-0732">Signal</keyword>
<accession>A0A5N5XG11</accession>
<evidence type="ECO:0000313" key="2">
    <source>
        <dbReference type="EMBL" id="KAB8079656.1"/>
    </source>
</evidence>
<protein>
    <submittedName>
        <fullName evidence="2">Uncharacterized protein</fullName>
    </submittedName>
</protein>
<reference evidence="2 3" key="1">
    <citation type="submission" date="2019-04" db="EMBL/GenBank/DDBJ databases">
        <title>Friends and foes A comparative genomics study of 23 Aspergillus species from section Flavi.</title>
        <authorList>
            <consortium name="DOE Joint Genome Institute"/>
            <person name="Kjaerbolling I."/>
            <person name="Vesth T."/>
            <person name="Frisvad J.C."/>
            <person name="Nybo J.L."/>
            <person name="Theobald S."/>
            <person name="Kildgaard S."/>
            <person name="Isbrandt T."/>
            <person name="Kuo A."/>
            <person name="Sato A."/>
            <person name="Lyhne E.K."/>
            <person name="Kogle M.E."/>
            <person name="Wiebenga A."/>
            <person name="Kun R.S."/>
            <person name="Lubbers R.J."/>
            <person name="Makela M.R."/>
            <person name="Barry K."/>
            <person name="Chovatia M."/>
            <person name="Clum A."/>
            <person name="Daum C."/>
            <person name="Haridas S."/>
            <person name="He G."/>
            <person name="LaButti K."/>
            <person name="Lipzen A."/>
            <person name="Mondo S."/>
            <person name="Riley R."/>
            <person name="Salamov A."/>
            <person name="Simmons B.A."/>
            <person name="Magnuson J.K."/>
            <person name="Henrissat B."/>
            <person name="Mortensen U.H."/>
            <person name="Larsen T.O."/>
            <person name="Devries R.P."/>
            <person name="Grigoriev I.V."/>
            <person name="Machida M."/>
            <person name="Baker S.E."/>
            <person name="Andersen M.R."/>
        </authorList>
    </citation>
    <scope>NUCLEOTIDE SEQUENCE [LARGE SCALE GENOMIC DNA]</scope>
    <source>
        <strain evidence="2 3">CBS 151.66</strain>
    </source>
</reference>
<evidence type="ECO:0000256" key="1">
    <source>
        <dbReference type="SAM" id="SignalP"/>
    </source>
</evidence>
<sequence>MRGLFNMGPVLTVIVYLIGKCSLMPLRGVVERNSSGCCSQVLAFPRLQIHMSFLSIFRIEDMGSLIP</sequence>